<dbReference type="OrthoDB" id="1807365at2"/>
<feature type="transmembrane region" description="Helical" evidence="1">
    <location>
        <begin position="129"/>
        <end position="149"/>
    </location>
</feature>
<evidence type="ECO:0000256" key="1">
    <source>
        <dbReference type="SAM" id="Phobius"/>
    </source>
</evidence>
<dbReference type="AlphaFoldDB" id="A0A1I6CYB5"/>
<accession>A0A1I6CYB5</accession>
<gene>
    <name evidence="2" type="ORF">SAMN05660706_10361</name>
</gene>
<protein>
    <submittedName>
        <fullName evidence="2">Uncharacterized protein</fullName>
    </submittedName>
</protein>
<feature type="transmembrane region" description="Helical" evidence="1">
    <location>
        <begin position="96"/>
        <end position="117"/>
    </location>
</feature>
<dbReference type="STRING" id="39060.SAMN05660706_10361"/>
<feature type="transmembrane region" description="Helical" evidence="1">
    <location>
        <begin position="65"/>
        <end position="84"/>
    </location>
</feature>
<feature type="transmembrane region" description="Helical" evidence="1">
    <location>
        <begin position="12"/>
        <end position="31"/>
    </location>
</feature>
<dbReference type="RefSeq" id="WP_092481919.1">
    <property type="nucleotide sequence ID" value="NZ_FOYM01000003.1"/>
</dbReference>
<reference evidence="3" key="1">
    <citation type="submission" date="2016-10" db="EMBL/GenBank/DDBJ databases">
        <authorList>
            <person name="Varghese N."/>
            <person name="Submissions S."/>
        </authorList>
    </citation>
    <scope>NUCLEOTIDE SEQUENCE [LARGE SCALE GENOMIC DNA]</scope>
    <source>
        <strain evidence="3">DSM 3669</strain>
    </source>
</reference>
<keyword evidence="1" id="KW-0812">Transmembrane</keyword>
<sequence>MKSHLVDTALNFIIIGIPECIVLTMLVLALLRVDYAKIWQIIAVGTSMAAAVLIIRLTVQSTGIPGIHTAAAILTMAILVARYYRVSKVLSSVASIVAMILLLLTEIFCYNLFIKIFGMDVTSLAQHRLYWTLTSWLHIVCLIIITAVITRTKWYQQKNNTNGFLKNFKAR</sequence>
<dbReference type="EMBL" id="FOYM01000003">
    <property type="protein sequence ID" value="SFQ98208.1"/>
    <property type="molecule type" value="Genomic_DNA"/>
</dbReference>
<keyword evidence="1" id="KW-0472">Membrane</keyword>
<organism evidence="2 3">
    <name type="scientific">Desulfoscipio geothermicus DSM 3669</name>
    <dbReference type="NCBI Taxonomy" id="1121426"/>
    <lineage>
        <taxon>Bacteria</taxon>
        <taxon>Bacillati</taxon>
        <taxon>Bacillota</taxon>
        <taxon>Clostridia</taxon>
        <taxon>Eubacteriales</taxon>
        <taxon>Desulfallaceae</taxon>
        <taxon>Desulfoscipio</taxon>
    </lineage>
</organism>
<keyword evidence="1" id="KW-1133">Transmembrane helix</keyword>
<dbReference type="Proteomes" id="UP000199584">
    <property type="component" value="Unassembled WGS sequence"/>
</dbReference>
<keyword evidence="3" id="KW-1185">Reference proteome</keyword>
<feature type="transmembrane region" description="Helical" evidence="1">
    <location>
        <begin position="38"/>
        <end position="59"/>
    </location>
</feature>
<evidence type="ECO:0000313" key="2">
    <source>
        <dbReference type="EMBL" id="SFQ98208.1"/>
    </source>
</evidence>
<evidence type="ECO:0000313" key="3">
    <source>
        <dbReference type="Proteomes" id="UP000199584"/>
    </source>
</evidence>
<proteinExistence type="predicted"/>
<name>A0A1I6CYB5_9FIRM</name>